<dbReference type="CDD" id="cd00303">
    <property type="entry name" value="retropepsin_like"/>
    <property type="match status" value="1"/>
</dbReference>
<sequence length="1140" mass="127968">MPEPWDRNKPTFDSDDHEELLTFVDHISQTFTKPNITDETQKKKKKYWCSLAIYGTGTYDKFLEEVFKSCPGVKMEEIGSVESLKTICKRYKGVKVSDKGKLRHFGVEFHTIAKKLMSGQALTTNLQGCQMYLDTLDEVFSSILKFTASSAKLMRSQLAPLLVVPPMVVGQVAPAPSRKGDPIELLDLIKMAEDMAAPQPEGDSIATTFPTIKQEPRDERIEELGGALATLRDVFLVSQKTATSQHAEVLKTLQQVAKGPPPHREIEQRTAPMNDNSGSNNSERWNNPARAMDGGDCYYCEETGHFARNCPHKEAHINKGRQVEEYWRSKTSEQQMYVQQFAQPPIQMSYYQSEDSEKHLDFTETAMDEIRTLKVKLAKAEQVNNQNAQTIANSVKVVQPTFMASAQPGLSSPQGVDINQALQALLLWGIQSVNDQQGYQDQMGAKTRSKPAKPPEDHSEASSEKSRNWRTKATKGSDNEQSEDEEEGLPEITKERNLKVAAVVEDNDISGDAVARVPYRDLPPINHQRTNQNGNTDQDVDQVQYPISLGEKAYRVRAPVQKEGISARLTELILNTEVPVKIGELYGVATEVRDQAKTKLTKVRVLIPTRTVDLASVLEPEAKMAFEREEVEELEYDALLISQLPQDPYTQYLESLSDNERPRQVVVAGDSASLRAIYPLVNKKLVVECVTDSGSQIVSMSYEQAKELQLVWDPDIQIFMQSANSSLEKSVGLAKNVLFKFGKITVYLQVHIIRGAAYKVLLGRTFEILTESTVQNHPDGSQTLTMKDPNTGKHCMMPTHPRGKPSHSSGSRKATVESVPDEEEREERTADSEPHERGELALKFGFSQSNELEIQGYFQPRKGQFTETELQEAYISASADCQEIKEDKVASTLFQEFRAGVKKPRKHRRTQKYNVFTWNVKGQADVVPDQSKAYHGLKAGEAVRTTHVFNQEIRCPCCQTADFITPEEGTSKEDPLAKAKERSKTKAGARAEAEAREEVYHVATEPAAKEPISVFAAKKYKPVGLKVRPVYTELPERQSLDFDEFKEEIDTRGGYYQSMKGVASSVDEFDQDPAIAIEQEQVFTTIVKAAYAAEDMVIPQFMVLSTPEEEGFFRTLNYGTTRIRESRTLKIIGPRWEKSG</sequence>
<feature type="region of interest" description="Disordered" evidence="3">
    <location>
        <begin position="775"/>
        <end position="838"/>
    </location>
</feature>
<evidence type="ECO:0000256" key="2">
    <source>
        <dbReference type="PROSITE-ProRule" id="PRU00047"/>
    </source>
</evidence>
<feature type="compositionally biased region" description="Basic and acidic residues" evidence="3">
    <location>
        <begin position="826"/>
        <end position="838"/>
    </location>
</feature>
<protein>
    <recommendedName>
        <fullName evidence="4">CCHC-type domain-containing protein</fullName>
    </recommendedName>
</protein>
<dbReference type="InterPro" id="IPR001878">
    <property type="entry name" value="Znf_CCHC"/>
</dbReference>
<reference evidence="5" key="1">
    <citation type="submission" date="2023-03" db="EMBL/GenBank/DDBJ databases">
        <title>Massive genome expansion in bonnet fungi (Mycena s.s.) driven by repeated elements and novel gene families across ecological guilds.</title>
        <authorList>
            <consortium name="Lawrence Berkeley National Laboratory"/>
            <person name="Harder C.B."/>
            <person name="Miyauchi S."/>
            <person name="Viragh M."/>
            <person name="Kuo A."/>
            <person name="Thoen E."/>
            <person name="Andreopoulos B."/>
            <person name="Lu D."/>
            <person name="Skrede I."/>
            <person name="Drula E."/>
            <person name="Henrissat B."/>
            <person name="Morin E."/>
            <person name="Kohler A."/>
            <person name="Barry K."/>
            <person name="LaButti K."/>
            <person name="Morin E."/>
            <person name="Salamov A."/>
            <person name="Lipzen A."/>
            <person name="Mereny Z."/>
            <person name="Hegedus B."/>
            <person name="Baldrian P."/>
            <person name="Stursova M."/>
            <person name="Weitz H."/>
            <person name="Taylor A."/>
            <person name="Grigoriev I.V."/>
            <person name="Nagy L.G."/>
            <person name="Martin F."/>
            <person name="Kauserud H."/>
        </authorList>
    </citation>
    <scope>NUCLEOTIDE SEQUENCE</scope>
    <source>
        <strain evidence="5">CBHHK067</strain>
    </source>
</reference>
<feature type="region of interest" description="Disordered" evidence="3">
    <location>
        <begin position="968"/>
        <end position="992"/>
    </location>
</feature>
<keyword evidence="2" id="KW-0479">Metal-binding</keyword>
<gene>
    <name evidence="5" type="ORF">B0H17DRAFT_1223358</name>
</gene>
<dbReference type="Gene3D" id="4.10.60.10">
    <property type="entry name" value="Zinc finger, CCHC-type"/>
    <property type="match status" value="1"/>
</dbReference>
<dbReference type="GO" id="GO:0006397">
    <property type="term" value="P:mRNA processing"/>
    <property type="evidence" value="ECO:0007669"/>
    <property type="project" value="UniProtKB-KW"/>
</dbReference>
<dbReference type="InterPro" id="IPR021109">
    <property type="entry name" value="Peptidase_aspartic_dom_sf"/>
</dbReference>
<feature type="compositionally biased region" description="Basic and acidic residues" evidence="3">
    <location>
        <begin position="453"/>
        <end position="467"/>
    </location>
</feature>
<dbReference type="InterPro" id="IPR036875">
    <property type="entry name" value="Znf_CCHC_sf"/>
</dbReference>
<dbReference type="Pfam" id="PF00098">
    <property type="entry name" value="zf-CCHC"/>
    <property type="match status" value="1"/>
</dbReference>
<keyword evidence="2" id="KW-0862">Zinc</keyword>
<feature type="compositionally biased region" description="Polar residues" evidence="3">
    <location>
        <begin position="775"/>
        <end position="785"/>
    </location>
</feature>
<dbReference type="SUPFAM" id="SSF57756">
    <property type="entry name" value="Retrovirus zinc finger-like domains"/>
    <property type="match status" value="1"/>
</dbReference>
<dbReference type="GO" id="GO:0008270">
    <property type="term" value="F:zinc ion binding"/>
    <property type="evidence" value="ECO:0007669"/>
    <property type="project" value="UniProtKB-KW"/>
</dbReference>
<dbReference type="Proteomes" id="UP001221757">
    <property type="component" value="Unassembled WGS sequence"/>
</dbReference>
<evidence type="ECO:0000259" key="4">
    <source>
        <dbReference type="PROSITE" id="PS50158"/>
    </source>
</evidence>
<dbReference type="Gene3D" id="2.40.70.10">
    <property type="entry name" value="Acid Proteases"/>
    <property type="match status" value="1"/>
</dbReference>
<evidence type="ECO:0000313" key="5">
    <source>
        <dbReference type="EMBL" id="KAJ7710344.1"/>
    </source>
</evidence>
<feature type="region of interest" description="Disordered" evidence="3">
    <location>
        <begin position="440"/>
        <end position="493"/>
    </location>
</feature>
<feature type="compositionally biased region" description="Basic and acidic residues" evidence="3">
    <location>
        <begin position="969"/>
        <end position="992"/>
    </location>
</feature>
<dbReference type="AlphaFoldDB" id="A0AAD7MC45"/>
<evidence type="ECO:0000313" key="6">
    <source>
        <dbReference type="Proteomes" id="UP001221757"/>
    </source>
</evidence>
<feature type="compositionally biased region" description="Polar residues" evidence="3">
    <location>
        <begin position="271"/>
        <end position="285"/>
    </location>
</feature>
<keyword evidence="6" id="KW-1185">Reference proteome</keyword>
<dbReference type="GO" id="GO:0003676">
    <property type="term" value="F:nucleic acid binding"/>
    <property type="evidence" value="ECO:0007669"/>
    <property type="project" value="InterPro"/>
</dbReference>
<keyword evidence="2" id="KW-0863">Zinc-finger</keyword>
<feature type="region of interest" description="Disordered" evidence="3">
    <location>
        <begin position="256"/>
        <end position="286"/>
    </location>
</feature>
<evidence type="ECO:0000256" key="3">
    <source>
        <dbReference type="SAM" id="MobiDB-lite"/>
    </source>
</evidence>
<feature type="domain" description="CCHC-type" evidence="4">
    <location>
        <begin position="297"/>
        <end position="311"/>
    </location>
</feature>
<name>A0AAD7MC45_MYCRO</name>
<proteinExistence type="predicted"/>
<evidence type="ECO:0000256" key="1">
    <source>
        <dbReference type="ARBA" id="ARBA00022664"/>
    </source>
</evidence>
<accession>A0AAD7MC45</accession>
<keyword evidence="1" id="KW-0507">mRNA processing</keyword>
<feature type="compositionally biased region" description="Acidic residues" evidence="3">
    <location>
        <begin position="480"/>
        <end position="489"/>
    </location>
</feature>
<organism evidence="5 6">
    <name type="scientific">Mycena rosella</name>
    <name type="common">Pink bonnet</name>
    <name type="synonym">Agaricus rosellus</name>
    <dbReference type="NCBI Taxonomy" id="1033263"/>
    <lineage>
        <taxon>Eukaryota</taxon>
        <taxon>Fungi</taxon>
        <taxon>Dikarya</taxon>
        <taxon>Basidiomycota</taxon>
        <taxon>Agaricomycotina</taxon>
        <taxon>Agaricomycetes</taxon>
        <taxon>Agaricomycetidae</taxon>
        <taxon>Agaricales</taxon>
        <taxon>Marasmiineae</taxon>
        <taxon>Mycenaceae</taxon>
        <taxon>Mycena</taxon>
    </lineage>
</organism>
<dbReference type="SMART" id="SM00343">
    <property type="entry name" value="ZnF_C2HC"/>
    <property type="match status" value="1"/>
</dbReference>
<dbReference type="EMBL" id="JARKIE010000001">
    <property type="protein sequence ID" value="KAJ7710344.1"/>
    <property type="molecule type" value="Genomic_DNA"/>
</dbReference>
<dbReference type="PROSITE" id="PS50158">
    <property type="entry name" value="ZF_CCHC"/>
    <property type="match status" value="1"/>
</dbReference>
<comment type="caution">
    <text evidence="5">The sequence shown here is derived from an EMBL/GenBank/DDBJ whole genome shotgun (WGS) entry which is preliminary data.</text>
</comment>